<dbReference type="GO" id="GO:0006421">
    <property type="term" value="P:asparaginyl-tRNA aminoacylation"/>
    <property type="evidence" value="ECO:0007669"/>
    <property type="project" value="UniProtKB-UniRule"/>
</dbReference>
<dbReference type="PRINTS" id="PR01042">
    <property type="entry name" value="TRNASYNTHASP"/>
</dbReference>
<evidence type="ECO:0000256" key="2">
    <source>
        <dbReference type="ARBA" id="ARBA00022598"/>
    </source>
</evidence>
<dbReference type="EMBL" id="AYGX02000080">
    <property type="protein sequence ID" value="KRO27389.1"/>
    <property type="molecule type" value="Genomic_DNA"/>
</dbReference>
<dbReference type="EC" id="6.1.1.22" evidence="7"/>
<keyword evidence="3 7" id="KW-0547">Nucleotide-binding</keyword>
<dbReference type="GO" id="GO:0140096">
    <property type="term" value="F:catalytic activity, acting on a protein"/>
    <property type="evidence" value="ECO:0007669"/>
    <property type="project" value="UniProtKB-ARBA"/>
</dbReference>
<sequence length="463" mass="52907">MTEVLVKDLFSDKHFAEDEIVTLHGWVKTVRGSKRVGFIELSDGSAMKHAQIVMMSDMDNYAEMTKLPISTTIKVTGTVAYTPDAKQPLEIHATAIEVEGASDNDYPLQKKKHSYEYLRTMAHLRPRTNTFYAVFRIRSLAAFAIHQYLQEHGFTYVNTPIITSSDSEGAGEMFRVTTLDMNNLPKNDEGKVDDHEDFFKKETNLTVSGQLPVEAFALALRNVYTFGPAFRAENSHTSRHASEFWMIEPEMAFADLDDIIVTSEELLKYVVSYLLDHAKDELDFLNGAVDENLLDRLHQTINEKFARITYTEAIEELEKAPVKFDVPVSWGLDLQAEHERYLCEQVYNRPTFITDYPKAIKAFYMRDNGDGKTVAAVDMLVPQIGELIGGSQREERQAQLAQKIKDYNLPPEEYEWYLELRKYGETPHSGFGIGFERLLMYVTGMENIRDVIPYPRTPGNAEF</sequence>
<dbReference type="NCBIfam" id="TIGR00457">
    <property type="entry name" value="asnS"/>
    <property type="match status" value="1"/>
</dbReference>
<comment type="subunit">
    <text evidence="7">Homodimer.</text>
</comment>
<evidence type="ECO:0000259" key="8">
    <source>
        <dbReference type="PROSITE" id="PS50862"/>
    </source>
</evidence>
<dbReference type="CDD" id="cd00776">
    <property type="entry name" value="AsxRS_core"/>
    <property type="match status" value="1"/>
</dbReference>
<dbReference type="AlphaFoldDB" id="A0A0R2NTL1"/>
<dbReference type="GO" id="GO:0005737">
    <property type="term" value="C:cytoplasm"/>
    <property type="evidence" value="ECO:0007669"/>
    <property type="project" value="UniProtKB-SubCell"/>
</dbReference>
<evidence type="ECO:0000256" key="5">
    <source>
        <dbReference type="ARBA" id="ARBA00022917"/>
    </source>
</evidence>
<evidence type="ECO:0000313" key="10">
    <source>
        <dbReference type="Proteomes" id="UP000050920"/>
    </source>
</evidence>
<comment type="catalytic activity">
    <reaction evidence="7">
        <text>tRNA(Asn) + L-asparagine + ATP = L-asparaginyl-tRNA(Asn) + AMP + diphosphate + H(+)</text>
        <dbReference type="Rhea" id="RHEA:11180"/>
        <dbReference type="Rhea" id="RHEA-COMP:9659"/>
        <dbReference type="Rhea" id="RHEA-COMP:9674"/>
        <dbReference type="ChEBI" id="CHEBI:15378"/>
        <dbReference type="ChEBI" id="CHEBI:30616"/>
        <dbReference type="ChEBI" id="CHEBI:33019"/>
        <dbReference type="ChEBI" id="CHEBI:58048"/>
        <dbReference type="ChEBI" id="CHEBI:78442"/>
        <dbReference type="ChEBI" id="CHEBI:78515"/>
        <dbReference type="ChEBI" id="CHEBI:456215"/>
        <dbReference type="EC" id="6.1.1.22"/>
    </reaction>
</comment>
<dbReference type="InterPro" id="IPR004365">
    <property type="entry name" value="NA-bd_OB_tRNA"/>
</dbReference>
<organism evidence="9 10">
    <name type="scientific">Lactiplantibacillus fabifermentans DSM 21115</name>
    <dbReference type="NCBI Taxonomy" id="1413187"/>
    <lineage>
        <taxon>Bacteria</taxon>
        <taxon>Bacillati</taxon>
        <taxon>Bacillota</taxon>
        <taxon>Bacilli</taxon>
        <taxon>Lactobacillales</taxon>
        <taxon>Lactobacillaceae</taxon>
        <taxon>Lactiplantibacillus</taxon>
    </lineage>
</organism>
<accession>A0A0R2NTL1</accession>
<gene>
    <name evidence="7" type="primary">asnS</name>
    <name evidence="9" type="ORF">DY78_GL000030</name>
</gene>
<dbReference type="InterPro" id="IPR012340">
    <property type="entry name" value="NA-bd_OB-fold"/>
</dbReference>
<keyword evidence="2 7" id="KW-0436">Ligase</keyword>
<dbReference type="FunFam" id="3.30.930.10:FF:000016">
    <property type="entry name" value="Asparagine--tRNA ligase"/>
    <property type="match status" value="1"/>
</dbReference>
<evidence type="ECO:0000256" key="1">
    <source>
        <dbReference type="ARBA" id="ARBA00008226"/>
    </source>
</evidence>
<dbReference type="PANTHER" id="PTHR22594">
    <property type="entry name" value="ASPARTYL/LYSYL-TRNA SYNTHETASE"/>
    <property type="match status" value="1"/>
</dbReference>
<dbReference type="Pfam" id="PF00152">
    <property type="entry name" value="tRNA-synt_2"/>
    <property type="match status" value="1"/>
</dbReference>
<dbReference type="SUPFAM" id="SSF50249">
    <property type="entry name" value="Nucleic acid-binding proteins"/>
    <property type="match status" value="1"/>
</dbReference>
<dbReference type="SUPFAM" id="SSF55681">
    <property type="entry name" value="Class II aaRS and biotin synthetases"/>
    <property type="match status" value="1"/>
</dbReference>
<dbReference type="GO" id="GO:0005524">
    <property type="term" value="F:ATP binding"/>
    <property type="evidence" value="ECO:0007669"/>
    <property type="project" value="UniProtKB-UniRule"/>
</dbReference>
<dbReference type="HAMAP" id="MF_00534">
    <property type="entry name" value="Asn_tRNA_synth"/>
    <property type="match status" value="1"/>
</dbReference>
<reference evidence="9 10" key="1">
    <citation type="journal article" date="2015" name="Genome Announc.">
        <title>Expanding the biotechnology potential of lactobacilli through comparative genomics of 213 strains and associated genera.</title>
        <authorList>
            <person name="Sun Z."/>
            <person name="Harris H.M."/>
            <person name="McCann A."/>
            <person name="Guo C."/>
            <person name="Argimon S."/>
            <person name="Zhang W."/>
            <person name="Yang X."/>
            <person name="Jeffery I.B."/>
            <person name="Cooney J.C."/>
            <person name="Kagawa T.F."/>
            <person name="Liu W."/>
            <person name="Song Y."/>
            <person name="Salvetti E."/>
            <person name="Wrobel A."/>
            <person name="Rasinkangas P."/>
            <person name="Parkhill J."/>
            <person name="Rea M.C."/>
            <person name="O'Sullivan O."/>
            <person name="Ritari J."/>
            <person name="Douillard F.P."/>
            <person name="Paul Ross R."/>
            <person name="Yang R."/>
            <person name="Briner A.E."/>
            <person name="Felis G.E."/>
            <person name="de Vos W.M."/>
            <person name="Barrangou R."/>
            <person name="Klaenhammer T.R."/>
            <person name="Caufield P.W."/>
            <person name="Cui Y."/>
            <person name="Zhang H."/>
            <person name="O'Toole P.W."/>
        </authorList>
    </citation>
    <scope>NUCLEOTIDE SEQUENCE [LARGE SCALE GENOMIC DNA]</scope>
    <source>
        <strain evidence="9 10">DSM 21115</strain>
    </source>
</reference>
<dbReference type="Gene3D" id="2.40.50.140">
    <property type="entry name" value="Nucleic acid-binding proteins"/>
    <property type="match status" value="1"/>
</dbReference>
<dbReference type="InterPro" id="IPR006195">
    <property type="entry name" value="aa-tRNA-synth_II"/>
</dbReference>
<dbReference type="Gene3D" id="3.30.930.10">
    <property type="entry name" value="Bira Bifunctional Protein, Domain 2"/>
    <property type="match status" value="1"/>
</dbReference>
<dbReference type="RefSeq" id="WP_024626148.1">
    <property type="nucleotide sequence ID" value="NZ_AYGX02000080.1"/>
</dbReference>
<protein>
    <recommendedName>
        <fullName evidence="7">Asparagine--tRNA ligase</fullName>
        <ecNumber evidence="7">6.1.1.22</ecNumber>
    </recommendedName>
    <alternativeName>
        <fullName evidence="7">Asparaginyl-tRNA synthetase</fullName>
        <shortName evidence="7">AsnRS</shortName>
    </alternativeName>
</protein>
<evidence type="ECO:0000256" key="3">
    <source>
        <dbReference type="ARBA" id="ARBA00022741"/>
    </source>
</evidence>
<dbReference type="Proteomes" id="UP000050920">
    <property type="component" value="Unassembled WGS sequence"/>
</dbReference>
<keyword evidence="5 7" id="KW-0648">Protein biosynthesis</keyword>
<dbReference type="PANTHER" id="PTHR22594:SF34">
    <property type="entry name" value="ASPARAGINE--TRNA LIGASE, MITOCHONDRIAL-RELATED"/>
    <property type="match status" value="1"/>
</dbReference>
<dbReference type="InterPro" id="IPR045864">
    <property type="entry name" value="aa-tRNA-synth_II/BPL/LPL"/>
</dbReference>
<dbReference type="CDD" id="cd04318">
    <property type="entry name" value="EcAsnRS_like_N"/>
    <property type="match status" value="1"/>
</dbReference>
<dbReference type="InterPro" id="IPR004522">
    <property type="entry name" value="Asn-tRNA-ligase"/>
</dbReference>
<comment type="caution">
    <text evidence="9">The sequence shown here is derived from an EMBL/GenBank/DDBJ whole genome shotgun (WGS) entry which is preliminary data.</text>
</comment>
<dbReference type="GO" id="GO:0004816">
    <property type="term" value="F:asparagine-tRNA ligase activity"/>
    <property type="evidence" value="ECO:0007669"/>
    <property type="project" value="UniProtKB-UniRule"/>
</dbReference>
<keyword evidence="7" id="KW-0963">Cytoplasm</keyword>
<evidence type="ECO:0000256" key="6">
    <source>
        <dbReference type="ARBA" id="ARBA00023146"/>
    </source>
</evidence>
<evidence type="ECO:0000256" key="4">
    <source>
        <dbReference type="ARBA" id="ARBA00022840"/>
    </source>
</evidence>
<dbReference type="GO" id="GO:0016740">
    <property type="term" value="F:transferase activity"/>
    <property type="evidence" value="ECO:0007669"/>
    <property type="project" value="UniProtKB-ARBA"/>
</dbReference>
<comment type="subcellular location">
    <subcellularLocation>
        <location evidence="7">Cytoplasm</location>
    </subcellularLocation>
</comment>
<keyword evidence="4 7" id="KW-0067">ATP-binding</keyword>
<evidence type="ECO:0000313" key="9">
    <source>
        <dbReference type="EMBL" id="KRO27389.1"/>
    </source>
</evidence>
<name>A0A0R2NTL1_9LACO</name>
<evidence type="ECO:0000256" key="7">
    <source>
        <dbReference type="HAMAP-Rule" id="MF_00534"/>
    </source>
</evidence>
<dbReference type="PROSITE" id="PS50862">
    <property type="entry name" value="AA_TRNA_LIGASE_II"/>
    <property type="match status" value="1"/>
</dbReference>
<keyword evidence="10" id="KW-1185">Reference proteome</keyword>
<proteinExistence type="inferred from homology"/>
<dbReference type="Pfam" id="PF01336">
    <property type="entry name" value="tRNA_anti-codon"/>
    <property type="match status" value="1"/>
</dbReference>
<comment type="similarity">
    <text evidence="1 7">Belongs to the class-II aminoacyl-tRNA synthetase family.</text>
</comment>
<feature type="domain" description="Aminoacyl-transfer RNA synthetases class-II family profile" evidence="8">
    <location>
        <begin position="135"/>
        <end position="453"/>
    </location>
</feature>
<dbReference type="InterPro" id="IPR004364">
    <property type="entry name" value="Aa-tRNA-synt_II"/>
</dbReference>
<dbReference type="NCBIfam" id="NF003037">
    <property type="entry name" value="PRK03932.1"/>
    <property type="match status" value="1"/>
</dbReference>
<dbReference type="GO" id="GO:0003676">
    <property type="term" value="F:nucleic acid binding"/>
    <property type="evidence" value="ECO:0007669"/>
    <property type="project" value="InterPro"/>
</dbReference>
<keyword evidence="6 7" id="KW-0030">Aminoacyl-tRNA synthetase</keyword>
<dbReference type="InterPro" id="IPR002312">
    <property type="entry name" value="Asp/Asn-tRNA-synth_IIb"/>
</dbReference>